<accession>A0A9X2VXL4</accession>
<dbReference type="InterPro" id="IPR001387">
    <property type="entry name" value="Cro/C1-type_HTH"/>
</dbReference>
<comment type="caution">
    <text evidence="2">The sequence shown here is derived from an EMBL/GenBank/DDBJ whole genome shotgun (WGS) entry which is preliminary data.</text>
</comment>
<dbReference type="SUPFAM" id="SSF47413">
    <property type="entry name" value="lambda repressor-like DNA-binding domains"/>
    <property type="match status" value="1"/>
</dbReference>
<dbReference type="EMBL" id="JANYMP010000043">
    <property type="protein sequence ID" value="MCS7484272.1"/>
    <property type="molecule type" value="Genomic_DNA"/>
</dbReference>
<evidence type="ECO:0000313" key="3">
    <source>
        <dbReference type="Proteomes" id="UP001141259"/>
    </source>
</evidence>
<proteinExistence type="predicted"/>
<evidence type="ECO:0000313" key="2">
    <source>
        <dbReference type="EMBL" id="MCS7484272.1"/>
    </source>
</evidence>
<dbReference type="GO" id="GO:0003677">
    <property type="term" value="F:DNA binding"/>
    <property type="evidence" value="ECO:0007669"/>
    <property type="project" value="InterPro"/>
</dbReference>
<feature type="domain" description="DUF5753" evidence="1">
    <location>
        <begin position="99"/>
        <end position="279"/>
    </location>
</feature>
<sequence length="285" mass="31394">MSTYKPNVRERLVARSLAAWRWETGRSGADVCRAAGFSQAKLSKIENAHHPIKPADVMALGLIYDVPEKERTLVYEAAERALVPGWWEQLPPDVVMDAVRDYLALESGAFVVRTFKTDLVPGLLQTRQYALALAKAFVPRPTEQVALNQVEARIKRQKRLFDDKNPLSVHAIISEAVLRQPVGGPAVMKEQLLHLVKLGELGHVALQVIPSSAGAYPAYGFPFNILSFAEEHFDDVVYIDNLNGGRYVESPKGREPYTLNFAALQGVALSHPESAELIAGVANGM</sequence>
<reference evidence="2" key="1">
    <citation type="submission" date="2022-08" db="EMBL/GenBank/DDBJ databases">
        <authorList>
            <person name="Tistechok S."/>
            <person name="Samborskyy M."/>
            <person name="Roman I."/>
        </authorList>
    </citation>
    <scope>NUCLEOTIDE SEQUENCE</scope>
    <source>
        <strain evidence="2">DSM 103496</strain>
    </source>
</reference>
<dbReference type="Pfam" id="PF13560">
    <property type="entry name" value="HTH_31"/>
    <property type="match status" value="1"/>
</dbReference>
<dbReference type="Pfam" id="PF19054">
    <property type="entry name" value="DUF5753"/>
    <property type="match status" value="1"/>
</dbReference>
<dbReference type="InterPro" id="IPR010982">
    <property type="entry name" value="Lambda_DNA-bd_dom_sf"/>
</dbReference>
<organism evidence="2 3">
    <name type="scientific">Umezawaea endophytica</name>
    <dbReference type="NCBI Taxonomy" id="1654476"/>
    <lineage>
        <taxon>Bacteria</taxon>
        <taxon>Bacillati</taxon>
        <taxon>Actinomycetota</taxon>
        <taxon>Actinomycetes</taxon>
        <taxon>Pseudonocardiales</taxon>
        <taxon>Pseudonocardiaceae</taxon>
        <taxon>Umezawaea</taxon>
    </lineage>
</organism>
<dbReference type="RefSeq" id="WP_259629720.1">
    <property type="nucleotide sequence ID" value="NZ_JANYMP010000043.1"/>
</dbReference>
<dbReference type="Proteomes" id="UP001141259">
    <property type="component" value="Unassembled WGS sequence"/>
</dbReference>
<gene>
    <name evidence="2" type="ORF">NZH93_46215</name>
</gene>
<keyword evidence="3" id="KW-1185">Reference proteome</keyword>
<evidence type="ECO:0000259" key="1">
    <source>
        <dbReference type="Pfam" id="PF19054"/>
    </source>
</evidence>
<dbReference type="InterPro" id="IPR043917">
    <property type="entry name" value="DUF5753"/>
</dbReference>
<name>A0A9X2VXL4_9PSEU</name>
<protein>
    <submittedName>
        <fullName evidence="2">Helix-turn-helix domain-containing protein</fullName>
    </submittedName>
</protein>
<dbReference type="AlphaFoldDB" id="A0A9X2VXL4"/>
<dbReference type="CDD" id="cd00093">
    <property type="entry name" value="HTH_XRE"/>
    <property type="match status" value="1"/>
</dbReference>